<dbReference type="SUPFAM" id="SSF47699">
    <property type="entry name" value="Bifunctional inhibitor/lipid-transfer protein/seed storage 2S albumin"/>
    <property type="match status" value="1"/>
</dbReference>
<dbReference type="InterPro" id="IPR051636">
    <property type="entry name" value="Plant_LTP/defense-related"/>
</dbReference>
<evidence type="ECO:0000313" key="5">
    <source>
        <dbReference type="Proteomes" id="UP000594263"/>
    </source>
</evidence>
<dbReference type="PANTHER" id="PTHR31731">
    <property type="match status" value="1"/>
</dbReference>
<feature type="domain" description="Hydrophobic seed protein" evidence="3">
    <location>
        <begin position="81"/>
        <end position="159"/>
    </location>
</feature>
<name>A0A7N0UZP6_KALFE</name>
<protein>
    <recommendedName>
        <fullName evidence="3">Hydrophobic seed protein domain-containing protein</fullName>
    </recommendedName>
</protein>
<keyword evidence="2" id="KW-0732">Signal</keyword>
<feature type="region of interest" description="Disordered" evidence="1">
    <location>
        <begin position="26"/>
        <end position="76"/>
    </location>
</feature>
<evidence type="ECO:0000256" key="2">
    <source>
        <dbReference type="SAM" id="SignalP"/>
    </source>
</evidence>
<evidence type="ECO:0000259" key="3">
    <source>
        <dbReference type="Pfam" id="PF14547"/>
    </source>
</evidence>
<feature type="chain" id="PRO_5029549287" description="Hydrophobic seed protein domain-containing protein" evidence="2">
    <location>
        <begin position="20"/>
        <end position="159"/>
    </location>
</feature>
<feature type="signal peptide" evidence="2">
    <location>
        <begin position="1"/>
        <end position="19"/>
    </location>
</feature>
<dbReference type="EnsemblPlants" id="Kaladp0093s0077.1.v1.1">
    <property type="protein sequence ID" value="Kaladp0093s0077.1.v1.1.CDS.1"/>
    <property type="gene ID" value="Kaladp0093s0077.v1.1"/>
</dbReference>
<dbReference type="Gene3D" id="1.10.110.10">
    <property type="entry name" value="Plant lipid-transfer and hydrophobic proteins"/>
    <property type="match status" value="1"/>
</dbReference>
<evidence type="ECO:0000256" key="1">
    <source>
        <dbReference type="SAM" id="MobiDB-lite"/>
    </source>
</evidence>
<dbReference type="Proteomes" id="UP000594263">
    <property type="component" value="Unplaced"/>
</dbReference>
<dbReference type="Pfam" id="PF14547">
    <property type="entry name" value="Hydrophob_seed"/>
    <property type="match status" value="1"/>
</dbReference>
<dbReference type="InterPro" id="IPR036312">
    <property type="entry name" value="Bifun_inhib/LTP/seed_sf"/>
</dbReference>
<feature type="compositionally biased region" description="Pro residues" evidence="1">
    <location>
        <begin position="58"/>
        <end position="71"/>
    </location>
</feature>
<proteinExistence type="predicted"/>
<accession>A0A7N0UZP6</accession>
<reference evidence="4" key="1">
    <citation type="submission" date="2021-01" db="UniProtKB">
        <authorList>
            <consortium name="EnsemblPlants"/>
        </authorList>
    </citation>
    <scope>IDENTIFICATION</scope>
</reference>
<sequence length="159" mass="16798">MTAMLTLIILLVSSCGATGGRNLIFDVLDPGPDPDPSPPPPTSTPSAPSIFDADPDPDTSPPPSPSPPSAPQPVTLAPKHCKTDPLQLIVCSPLINHGPLWPLNVPCCGLMGLFGLEVRACLCIAMKANIMGWCHVDMPINLNVLMSFCQFTIEPAFQC</sequence>
<keyword evidence="5" id="KW-1185">Reference proteome</keyword>
<dbReference type="InterPro" id="IPR027923">
    <property type="entry name" value="Hydrophob_seed_dom"/>
</dbReference>
<dbReference type="Gramene" id="Kaladp0093s0077.1.v1.1">
    <property type="protein sequence ID" value="Kaladp0093s0077.1.v1.1.CDS.1"/>
    <property type="gene ID" value="Kaladp0093s0077.v1.1"/>
</dbReference>
<organism evidence="4 5">
    <name type="scientific">Kalanchoe fedtschenkoi</name>
    <name type="common">Lavender scallops</name>
    <name type="synonym">South American air plant</name>
    <dbReference type="NCBI Taxonomy" id="63787"/>
    <lineage>
        <taxon>Eukaryota</taxon>
        <taxon>Viridiplantae</taxon>
        <taxon>Streptophyta</taxon>
        <taxon>Embryophyta</taxon>
        <taxon>Tracheophyta</taxon>
        <taxon>Spermatophyta</taxon>
        <taxon>Magnoliopsida</taxon>
        <taxon>eudicotyledons</taxon>
        <taxon>Gunneridae</taxon>
        <taxon>Pentapetalae</taxon>
        <taxon>Saxifragales</taxon>
        <taxon>Crassulaceae</taxon>
        <taxon>Kalanchoe</taxon>
    </lineage>
</organism>
<feature type="compositionally biased region" description="Pro residues" evidence="1">
    <location>
        <begin position="31"/>
        <end position="43"/>
    </location>
</feature>
<evidence type="ECO:0000313" key="4">
    <source>
        <dbReference type="EnsemblPlants" id="Kaladp0093s0077.1.v1.1.CDS.1"/>
    </source>
</evidence>
<dbReference type="AlphaFoldDB" id="A0A7N0UZP6"/>